<evidence type="ECO:0000313" key="2">
    <source>
        <dbReference type="Proteomes" id="UP000324632"/>
    </source>
</evidence>
<name>A0A5A9MZ52_9TELE</name>
<comment type="caution">
    <text evidence="1">The sequence shown here is derived from an EMBL/GenBank/DDBJ whole genome shotgun (WGS) entry which is preliminary data.</text>
</comment>
<reference evidence="1 2" key="1">
    <citation type="journal article" date="2019" name="Mol. Ecol. Resour.">
        <title>Chromosome-level genome assembly of Triplophysa tibetana, a fish adapted to the harsh high-altitude environment of the Tibetan Plateau.</title>
        <authorList>
            <person name="Yang X."/>
            <person name="Liu H."/>
            <person name="Ma Z."/>
            <person name="Zou Y."/>
            <person name="Zou M."/>
            <person name="Mao Y."/>
            <person name="Li X."/>
            <person name="Wang H."/>
            <person name="Chen T."/>
            <person name="Wang W."/>
            <person name="Yang R."/>
        </authorList>
    </citation>
    <scope>NUCLEOTIDE SEQUENCE [LARGE SCALE GENOMIC DNA]</scope>
    <source>
        <strain evidence="1">TTIB1903HZAU</strain>
        <tissue evidence="1">Muscle</tissue>
    </source>
</reference>
<dbReference type="PANTHER" id="PTHR33769:SF1">
    <property type="entry name" value="TESTIS-EXPRESSED PROTEIN 26"/>
    <property type="match status" value="1"/>
</dbReference>
<dbReference type="InterPro" id="IPR043460">
    <property type="entry name" value="MEDAG/TEX26"/>
</dbReference>
<proteinExistence type="predicted"/>
<protein>
    <submittedName>
        <fullName evidence="1">Uncharacterized protein</fullName>
    </submittedName>
</protein>
<sequence>MKSLSDDKPLTEQDIQKALSEQYRSTYRVDFLGLPQGMKKNHIILAPSKRGHADNDCTQTEMRYNYCKPILKAELLGKNSRYGCNKLHGVAARGIVPTIVHSDMNNQRYSKQQTTYNKHFGKKKDVKTLWRTASPSAHELRMKKSGVFLQTPPTLERMSAWPGPL</sequence>
<dbReference type="PANTHER" id="PTHR33769">
    <property type="entry name" value="TESTIS-EXPRESSED PROTEIN 26 ISOFORM X3"/>
    <property type="match status" value="1"/>
</dbReference>
<dbReference type="GO" id="GO:0005737">
    <property type="term" value="C:cytoplasm"/>
    <property type="evidence" value="ECO:0007669"/>
    <property type="project" value="TreeGrafter"/>
</dbReference>
<dbReference type="AlphaFoldDB" id="A0A5A9MZ52"/>
<keyword evidence="2" id="KW-1185">Reference proteome</keyword>
<accession>A0A5A9MZ52</accession>
<gene>
    <name evidence="1" type="ORF">E1301_Tti007971</name>
</gene>
<organism evidence="1 2">
    <name type="scientific">Triplophysa tibetana</name>
    <dbReference type="NCBI Taxonomy" id="1572043"/>
    <lineage>
        <taxon>Eukaryota</taxon>
        <taxon>Metazoa</taxon>
        <taxon>Chordata</taxon>
        <taxon>Craniata</taxon>
        <taxon>Vertebrata</taxon>
        <taxon>Euteleostomi</taxon>
        <taxon>Actinopterygii</taxon>
        <taxon>Neopterygii</taxon>
        <taxon>Teleostei</taxon>
        <taxon>Ostariophysi</taxon>
        <taxon>Cypriniformes</taxon>
        <taxon>Nemacheilidae</taxon>
        <taxon>Triplophysa</taxon>
    </lineage>
</organism>
<dbReference type="EMBL" id="SOYY01000025">
    <property type="protein sequence ID" value="KAA0702145.1"/>
    <property type="molecule type" value="Genomic_DNA"/>
</dbReference>
<dbReference type="Proteomes" id="UP000324632">
    <property type="component" value="Chromosome 25"/>
</dbReference>
<evidence type="ECO:0000313" key="1">
    <source>
        <dbReference type="EMBL" id="KAA0702145.1"/>
    </source>
</evidence>